<name>A0A644YVJ4_9ZZZZ</name>
<organism evidence="4">
    <name type="scientific">bioreactor metagenome</name>
    <dbReference type="NCBI Taxonomy" id="1076179"/>
    <lineage>
        <taxon>unclassified sequences</taxon>
        <taxon>metagenomes</taxon>
        <taxon>ecological metagenomes</taxon>
    </lineage>
</organism>
<evidence type="ECO:0000256" key="2">
    <source>
        <dbReference type="ARBA" id="ARBA00022845"/>
    </source>
</evidence>
<accession>A0A644YVJ4</accession>
<dbReference type="Gene3D" id="3.30.505.50">
    <property type="entry name" value="Sigma 54 modulation/S30EA ribosomal protein, C-terminal domain"/>
    <property type="match status" value="1"/>
</dbReference>
<dbReference type="InterPro" id="IPR032528">
    <property type="entry name" value="Ribosom_S30AE_C"/>
</dbReference>
<protein>
    <submittedName>
        <fullName evidence="4">Ribosome hibernation promotion factor</fullName>
    </submittedName>
</protein>
<dbReference type="Pfam" id="PF16321">
    <property type="entry name" value="Ribosom_S30AE_C"/>
    <property type="match status" value="1"/>
</dbReference>
<evidence type="ECO:0000313" key="4">
    <source>
        <dbReference type="EMBL" id="MPM32630.1"/>
    </source>
</evidence>
<dbReference type="PANTHER" id="PTHR33231:SF1">
    <property type="entry name" value="30S RIBOSOMAL PROTEIN"/>
    <property type="match status" value="1"/>
</dbReference>
<dbReference type="AlphaFoldDB" id="A0A644YVJ4"/>
<dbReference type="EMBL" id="VSSQ01006417">
    <property type="protein sequence ID" value="MPM32630.1"/>
    <property type="molecule type" value="Genomic_DNA"/>
</dbReference>
<gene>
    <name evidence="4" type="primary">hpf_11</name>
    <name evidence="4" type="ORF">SDC9_79195</name>
</gene>
<dbReference type="GO" id="GO:0022627">
    <property type="term" value="C:cytosolic small ribosomal subunit"/>
    <property type="evidence" value="ECO:0007669"/>
    <property type="project" value="TreeGrafter"/>
</dbReference>
<evidence type="ECO:0000259" key="3">
    <source>
        <dbReference type="Pfam" id="PF16321"/>
    </source>
</evidence>
<keyword evidence="2" id="KW-0810">Translation regulation</keyword>
<sequence>MQDRHQDSESIRFQGVELNEDIDFDDDEDDLNIVIERHKKFDMKPMSAEEAVLQMELIEHDFYMFRNIDTDEVSIVYKRRNGGYGIIEHE</sequence>
<proteinExistence type="predicted"/>
<comment type="caution">
    <text evidence="4">The sequence shown here is derived from an EMBL/GenBank/DDBJ whole genome shotgun (WGS) entry which is preliminary data.</text>
</comment>
<dbReference type="InterPro" id="IPR050574">
    <property type="entry name" value="HPF/YfiA_ribosome-assoc"/>
</dbReference>
<dbReference type="PANTHER" id="PTHR33231">
    <property type="entry name" value="30S RIBOSOMAL PROTEIN"/>
    <property type="match status" value="1"/>
</dbReference>
<dbReference type="GO" id="GO:0045900">
    <property type="term" value="P:negative regulation of translational elongation"/>
    <property type="evidence" value="ECO:0007669"/>
    <property type="project" value="TreeGrafter"/>
</dbReference>
<dbReference type="InterPro" id="IPR038416">
    <property type="entry name" value="Ribosom_S30AE_C_sf"/>
</dbReference>
<feature type="domain" description="Sigma 54 modulation/S30EA ribosomal protein C-terminal" evidence="3">
    <location>
        <begin position="34"/>
        <end position="86"/>
    </location>
</feature>
<keyword evidence="1" id="KW-0963">Cytoplasm</keyword>
<dbReference type="FunFam" id="3.30.505.50:FF:000002">
    <property type="entry name" value="Ribosome hibernation promoting factor"/>
    <property type="match status" value="1"/>
</dbReference>
<dbReference type="GO" id="GO:0043024">
    <property type="term" value="F:ribosomal small subunit binding"/>
    <property type="evidence" value="ECO:0007669"/>
    <property type="project" value="TreeGrafter"/>
</dbReference>
<reference evidence="4" key="1">
    <citation type="submission" date="2019-08" db="EMBL/GenBank/DDBJ databases">
        <authorList>
            <person name="Kucharzyk K."/>
            <person name="Murdoch R.W."/>
            <person name="Higgins S."/>
            <person name="Loffler F."/>
        </authorList>
    </citation>
    <scope>NUCLEOTIDE SEQUENCE</scope>
</reference>
<evidence type="ECO:0000256" key="1">
    <source>
        <dbReference type="ARBA" id="ARBA00022490"/>
    </source>
</evidence>